<sequence>MTQFPCTSCGACCSSIEGIAFLEKYNQNGSCNKLKDNECTIYEERPLLCRIDEAYDQIFSAYMTRKDFYRQNAKACNELQEKLNISLEYRVYI</sequence>
<gene>
    <name evidence="1" type="ORF">GJU40_14610</name>
</gene>
<accession>A0A7X2J2F0</accession>
<dbReference type="Pfam" id="PF03692">
    <property type="entry name" value="CxxCxxCC"/>
    <property type="match status" value="1"/>
</dbReference>
<protein>
    <submittedName>
        <fullName evidence="1">YkgJ family cysteine cluster protein</fullName>
    </submittedName>
</protein>
<dbReference type="OrthoDB" id="9810361at2"/>
<evidence type="ECO:0000313" key="2">
    <source>
        <dbReference type="Proteomes" id="UP000448867"/>
    </source>
</evidence>
<organism evidence="1 2">
    <name type="scientific">Metabacillus lacus</name>
    <dbReference type="NCBI Taxonomy" id="1983721"/>
    <lineage>
        <taxon>Bacteria</taxon>
        <taxon>Bacillati</taxon>
        <taxon>Bacillota</taxon>
        <taxon>Bacilli</taxon>
        <taxon>Bacillales</taxon>
        <taxon>Bacillaceae</taxon>
        <taxon>Metabacillus</taxon>
    </lineage>
</organism>
<proteinExistence type="predicted"/>
<comment type="caution">
    <text evidence="1">The sequence shown here is derived from an EMBL/GenBank/DDBJ whole genome shotgun (WGS) entry which is preliminary data.</text>
</comment>
<evidence type="ECO:0000313" key="1">
    <source>
        <dbReference type="EMBL" id="MRX73378.1"/>
    </source>
</evidence>
<name>A0A7X2J2F0_9BACI</name>
<dbReference type="AlphaFoldDB" id="A0A7X2J2F0"/>
<reference evidence="1 2" key="1">
    <citation type="submission" date="2019-11" db="EMBL/GenBank/DDBJ databases">
        <title>Bacillus lacus genome.</title>
        <authorList>
            <person name="Allen C.J."/>
            <person name="Newman J.D."/>
        </authorList>
    </citation>
    <scope>NUCLEOTIDE SEQUENCE [LARGE SCALE GENOMIC DNA]</scope>
    <source>
        <strain evidence="1 2">KCTC 33946</strain>
    </source>
</reference>
<dbReference type="Proteomes" id="UP000448867">
    <property type="component" value="Unassembled WGS sequence"/>
</dbReference>
<dbReference type="InterPro" id="IPR005358">
    <property type="entry name" value="Puta_zinc/iron-chelating_dom"/>
</dbReference>
<keyword evidence="2" id="KW-1185">Reference proteome</keyword>
<dbReference type="RefSeq" id="WP_154308842.1">
    <property type="nucleotide sequence ID" value="NZ_WKKI01000033.1"/>
</dbReference>
<dbReference type="EMBL" id="WKKI01000033">
    <property type="protein sequence ID" value="MRX73378.1"/>
    <property type="molecule type" value="Genomic_DNA"/>
</dbReference>